<sequence length="110" mass="13352">MNNMNCWKKSRKKDPSRLMLTSCPEHLTRWIHPGYRHLVPWSHRFRGIVVKRSIAAKIKKRTVYYFPFPRVFPYFCDICQMTTPELEFALVHPCVRRRPRDFDPENGRLF</sequence>
<dbReference type="Proteomes" id="UP001177023">
    <property type="component" value="Unassembled WGS sequence"/>
</dbReference>
<protein>
    <submittedName>
        <fullName evidence="1">Uncharacterized protein</fullName>
    </submittedName>
</protein>
<evidence type="ECO:0000313" key="2">
    <source>
        <dbReference type="Proteomes" id="UP001177023"/>
    </source>
</evidence>
<dbReference type="AlphaFoldDB" id="A0AA36CPJ7"/>
<accession>A0AA36CPJ7</accession>
<gene>
    <name evidence="1" type="ORF">MSPICULIGERA_LOCUS10230</name>
</gene>
<proteinExistence type="predicted"/>
<name>A0AA36CPJ7_9BILA</name>
<evidence type="ECO:0000313" key="1">
    <source>
        <dbReference type="EMBL" id="CAJ0571832.1"/>
    </source>
</evidence>
<keyword evidence="2" id="KW-1185">Reference proteome</keyword>
<comment type="caution">
    <text evidence="1">The sequence shown here is derived from an EMBL/GenBank/DDBJ whole genome shotgun (WGS) entry which is preliminary data.</text>
</comment>
<organism evidence="1 2">
    <name type="scientific">Mesorhabditis spiculigera</name>
    <dbReference type="NCBI Taxonomy" id="96644"/>
    <lineage>
        <taxon>Eukaryota</taxon>
        <taxon>Metazoa</taxon>
        <taxon>Ecdysozoa</taxon>
        <taxon>Nematoda</taxon>
        <taxon>Chromadorea</taxon>
        <taxon>Rhabditida</taxon>
        <taxon>Rhabditina</taxon>
        <taxon>Rhabditomorpha</taxon>
        <taxon>Rhabditoidea</taxon>
        <taxon>Rhabditidae</taxon>
        <taxon>Mesorhabditinae</taxon>
        <taxon>Mesorhabditis</taxon>
    </lineage>
</organism>
<reference evidence="1" key="1">
    <citation type="submission" date="2023-06" db="EMBL/GenBank/DDBJ databases">
        <authorList>
            <person name="Delattre M."/>
        </authorList>
    </citation>
    <scope>NUCLEOTIDE SEQUENCE</scope>
    <source>
        <strain evidence="1">AF72</strain>
    </source>
</reference>
<dbReference type="EMBL" id="CATQJA010002584">
    <property type="protein sequence ID" value="CAJ0571832.1"/>
    <property type="molecule type" value="Genomic_DNA"/>
</dbReference>
<feature type="non-terminal residue" evidence="1">
    <location>
        <position position="1"/>
    </location>
</feature>